<sequence>MGKSTYAAARDAFQISLGTYNATNFSAIGSDEEEALSNAHFAIADALLQAPADSLADVLEKFAMLEERYISYSEAVPDVDWAAIKRDIVSLAERQSPTASRSQQVDASVVAAWQRFSDSAWETRGDRPSTEQSRADENLLSIGISDDPTAVAKKLRYALYLNATSPWLEAAALGAVVPDMAERLLMDDTINEAIWSAIVSLEAMEARS</sequence>
<name>A0A9X7YBL5_SPHYA</name>
<evidence type="ECO:0000313" key="1">
    <source>
        <dbReference type="EMBL" id="QNG44680.1"/>
    </source>
</evidence>
<proteinExistence type="predicted"/>
<reference evidence="1 2" key="1">
    <citation type="submission" date="2020-07" db="EMBL/GenBank/DDBJ databases">
        <title>Whole genome sequence of Sphingobium yanoikuyae A3.</title>
        <authorList>
            <person name="Han S.-S."/>
        </authorList>
    </citation>
    <scope>NUCLEOTIDE SEQUENCE [LARGE SCALE GENOMIC DNA]</scope>
    <source>
        <strain evidence="1 2">A3</strain>
    </source>
</reference>
<evidence type="ECO:0000313" key="2">
    <source>
        <dbReference type="Proteomes" id="UP000515377"/>
    </source>
</evidence>
<dbReference type="Proteomes" id="UP000515377">
    <property type="component" value="Chromosome"/>
</dbReference>
<gene>
    <name evidence="1" type="ORF">H3V42_22940</name>
</gene>
<protein>
    <submittedName>
        <fullName evidence="1">Uncharacterized protein</fullName>
    </submittedName>
</protein>
<dbReference type="EMBL" id="CP060122">
    <property type="protein sequence ID" value="QNG44680.1"/>
    <property type="molecule type" value="Genomic_DNA"/>
</dbReference>
<organism evidence="1 2">
    <name type="scientific">Sphingobium yanoikuyae</name>
    <name type="common">Sphingomonas yanoikuyae</name>
    <dbReference type="NCBI Taxonomy" id="13690"/>
    <lineage>
        <taxon>Bacteria</taxon>
        <taxon>Pseudomonadati</taxon>
        <taxon>Pseudomonadota</taxon>
        <taxon>Alphaproteobacteria</taxon>
        <taxon>Sphingomonadales</taxon>
        <taxon>Sphingomonadaceae</taxon>
        <taxon>Sphingobium</taxon>
    </lineage>
</organism>
<accession>A0A9X7YBL5</accession>
<dbReference type="AlphaFoldDB" id="A0A9X7YBL5"/>